<organism evidence="1 2">
    <name type="scientific">Pluteus cervinus</name>
    <dbReference type="NCBI Taxonomy" id="181527"/>
    <lineage>
        <taxon>Eukaryota</taxon>
        <taxon>Fungi</taxon>
        <taxon>Dikarya</taxon>
        <taxon>Basidiomycota</taxon>
        <taxon>Agaricomycotina</taxon>
        <taxon>Agaricomycetes</taxon>
        <taxon>Agaricomycetidae</taxon>
        <taxon>Agaricales</taxon>
        <taxon>Pluteineae</taxon>
        <taxon>Pluteaceae</taxon>
        <taxon>Pluteus</taxon>
    </lineage>
</organism>
<proteinExistence type="predicted"/>
<keyword evidence="2" id="KW-1185">Reference proteome</keyword>
<dbReference type="Proteomes" id="UP000308600">
    <property type="component" value="Unassembled WGS sequence"/>
</dbReference>
<accession>A0ACD3AAJ2</accession>
<sequence length="156" mass="17350">KGRGAPEDAHPSRVQKIGVKKVNYHQRLPYQSSEMTDDPDGTQLLSTVLSPVTEYLDKQLRDLLPEEHGILTEYVESLPLAMESPAYPFLGFALNLCVATSAHKDRNDKAICAVIPFGEWTGGELCLYEPGLVFDIKPGDIFIFPSAKVTHFNLDF</sequence>
<name>A0ACD3AAJ2_9AGAR</name>
<feature type="non-terminal residue" evidence="1">
    <location>
        <position position="156"/>
    </location>
</feature>
<dbReference type="EMBL" id="ML208566">
    <property type="protein sequence ID" value="TFK62691.1"/>
    <property type="molecule type" value="Genomic_DNA"/>
</dbReference>
<protein>
    <submittedName>
        <fullName evidence="1">Uncharacterized protein</fullName>
    </submittedName>
</protein>
<feature type="non-terminal residue" evidence="1">
    <location>
        <position position="1"/>
    </location>
</feature>
<evidence type="ECO:0000313" key="2">
    <source>
        <dbReference type="Proteomes" id="UP000308600"/>
    </source>
</evidence>
<reference evidence="1 2" key="1">
    <citation type="journal article" date="2019" name="Nat. Ecol. Evol.">
        <title>Megaphylogeny resolves global patterns of mushroom evolution.</title>
        <authorList>
            <person name="Varga T."/>
            <person name="Krizsan K."/>
            <person name="Foldi C."/>
            <person name="Dima B."/>
            <person name="Sanchez-Garcia M."/>
            <person name="Sanchez-Ramirez S."/>
            <person name="Szollosi G.J."/>
            <person name="Szarkandi J.G."/>
            <person name="Papp V."/>
            <person name="Albert L."/>
            <person name="Andreopoulos W."/>
            <person name="Angelini C."/>
            <person name="Antonin V."/>
            <person name="Barry K.W."/>
            <person name="Bougher N.L."/>
            <person name="Buchanan P."/>
            <person name="Buyck B."/>
            <person name="Bense V."/>
            <person name="Catcheside P."/>
            <person name="Chovatia M."/>
            <person name="Cooper J."/>
            <person name="Damon W."/>
            <person name="Desjardin D."/>
            <person name="Finy P."/>
            <person name="Geml J."/>
            <person name="Haridas S."/>
            <person name="Hughes K."/>
            <person name="Justo A."/>
            <person name="Karasinski D."/>
            <person name="Kautmanova I."/>
            <person name="Kiss B."/>
            <person name="Kocsube S."/>
            <person name="Kotiranta H."/>
            <person name="LaButti K.M."/>
            <person name="Lechner B.E."/>
            <person name="Liimatainen K."/>
            <person name="Lipzen A."/>
            <person name="Lukacs Z."/>
            <person name="Mihaltcheva S."/>
            <person name="Morgado L.N."/>
            <person name="Niskanen T."/>
            <person name="Noordeloos M.E."/>
            <person name="Ohm R.A."/>
            <person name="Ortiz-Santana B."/>
            <person name="Ovrebo C."/>
            <person name="Racz N."/>
            <person name="Riley R."/>
            <person name="Savchenko A."/>
            <person name="Shiryaev A."/>
            <person name="Soop K."/>
            <person name="Spirin V."/>
            <person name="Szebenyi C."/>
            <person name="Tomsovsky M."/>
            <person name="Tulloss R.E."/>
            <person name="Uehling J."/>
            <person name="Grigoriev I.V."/>
            <person name="Vagvolgyi C."/>
            <person name="Papp T."/>
            <person name="Martin F.M."/>
            <person name="Miettinen O."/>
            <person name="Hibbett D.S."/>
            <person name="Nagy L.G."/>
        </authorList>
    </citation>
    <scope>NUCLEOTIDE SEQUENCE [LARGE SCALE GENOMIC DNA]</scope>
    <source>
        <strain evidence="1 2">NL-1719</strain>
    </source>
</reference>
<evidence type="ECO:0000313" key="1">
    <source>
        <dbReference type="EMBL" id="TFK62691.1"/>
    </source>
</evidence>
<gene>
    <name evidence="1" type="ORF">BDN72DRAFT_737059</name>
</gene>